<evidence type="ECO:0000259" key="2">
    <source>
        <dbReference type="PROSITE" id="PS50940"/>
    </source>
</evidence>
<protein>
    <recommendedName>
        <fullName evidence="6">Chitinase</fullName>
    </recommendedName>
</protein>
<evidence type="ECO:0000259" key="3">
    <source>
        <dbReference type="PROSITE" id="PS51910"/>
    </source>
</evidence>
<dbReference type="Proteomes" id="UP000677054">
    <property type="component" value="Unassembled WGS sequence"/>
</dbReference>
<dbReference type="InterPro" id="IPR002557">
    <property type="entry name" value="Chitin-bd_dom"/>
</dbReference>
<dbReference type="SMART" id="SM00494">
    <property type="entry name" value="ChtBD2"/>
    <property type="match status" value="1"/>
</dbReference>
<keyword evidence="5" id="KW-1185">Reference proteome</keyword>
<evidence type="ECO:0000313" key="5">
    <source>
        <dbReference type="Proteomes" id="UP000677054"/>
    </source>
</evidence>
<dbReference type="EMBL" id="LR903092">
    <property type="protein sequence ID" value="CAD7251474.1"/>
    <property type="molecule type" value="Genomic_DNA"/>
</dbReference>
<evidence type="ECO:0000256" key="1">
    <source>
        <dbReference type="SAM" id="MobiDB-lite"/>
    </source>
</evidence>
<dbReference type="Pfam" id="PF01607">
    <property type="entry name" value="CBM_14"/>
    <property type="match status" value="1"/>
</dbReference>
<dbReference type="SUPFAM" id="SSF57625">
    <property type="entry name" value="Invertebrate chitin-binding proteins"/>
    <property type="match status" value="1"/>
</dbReference>
<dbReference type="EMBL" id="CAJPEV010003575">
    <property type="protein sequence ID" value="CAG0900058.1"/>
    <property type="molecule type" value="Genomic_DNA"/>
</dbReference>
<feature type="compositionally biased region" description="Low complexity" evidence="1">
    <location>
        <begin position="53"/>
        <end position="74"/>
    </location>
</feature>
<accession>A0A7R9FQZ2</accession>
<feature type="region of interest" description="Disordered" evidence="1">
    <location>
        <begin position="47"/>
        <end position="74"/>
    </location>
</feature>
<dbReference type="Gene3D" id="3.20.20.80">
    <property type="entry name" value="Glycosidases"/>
    <property type="match status" value="1"/>
</dbReference>
<evidence type="ECO:0000313" key="4">
    <source>
        <dbReference type="EMBL" id="CAD7251474.1"/>
    </source>
</evidence>
<sequence length="132" mass="14106">MILDLGIAGGMVWSVETDDFLGKCGLGKNPILTTIYKVLNGGDPILPTPPPATTASPGASSSTAAPATTAPPIGPSAHCPQEGYFPRGQCSAEYYYCQPYFYEWIIYSMSCPAGLVWHQDNCVYPSTSPECY</sequence>
<reference evidence="4" key="1">
    <citation type="submission" date="2020-11" db="EMBL/GenBank/DDBJ databases">
        <authorList>
            <person name="Tran Van P."/>
        </authorList>
    </citation>
    <scope>NUCLEOTIDE SEQUENCE</scope>
</reference>
<name>A0A7R9FQZ2_9CRUS</name>
<dbReference type="GO" id="GO:0008061">
    <property type="term" value="F:chitin binding"/>
    <property type="evidence" value="ECO:0007669"/>
    <property type="project" value="InterPro"/>
</dbReference>
<dbReference type="OrthoDB" id="7563028at2759"/>
<gene>
    <name evidence="4" type="ORF">DSTB1V02_LOCUS11240</name>
</gene>
<dbReference type="GO" id="GO:0005975">
    <property type="term" value="P:carbohydrate metabolic process"/>
    <property type="evidence" value="ECO:0007669"/>
    <property type="project" value="InterPro"/>
</dbReference>
<evidence type="ECO:0008006" key="6">
    <source>
        <dbReference type="Google" id="ProtNLM"/>
    </source>
</evidence>
<dbReference type="PROSITE" id="PS51910">
    <property type="entry name" value="GH18_2"/>
    <property type="match status" value="1"/>
</dbReference>
<proteinExistence type="predicted"/>
<dbReference type="PROSITE" id="PS50940">
    <property type="entry name" value="CHIT_BIND_II"/>
    <property type="match status" value="1"/>
</dbReference>
<feature type="domain" description="Chitin-binding type-2" evidence="2">
    <location>
        <begin position="76"/>
        <end position="132"/>
    </location>
</feature>
<dbReference type="InterPro" id="IPR036508">
    <property type="entry name" value="Chitin-bd_dom_sf"/>
</dbReference>
<dbReference type="InterPro" id="IPR001223">
    <property type="entry name" value="Glyco_hydro18_cat"/>
</dbReference>
<organism evidence="4">
    <name type="scientific">Darwinula stevensoni</name>
    <dbReference type="NCBI Taxonomy" id="69355"/>
    <lineage>
        <taxon>Eukaryota</taxon>
        <taxon>Metazoa</taxon>
        <taxon>Ecdysozoa</taxon>
        <taxon>Arthropoda</taxon>
        <taxon>Crustacea</taxon>
        <taxon>Oligostraca</taxon>
        <taxon>Ostracoda</taxon>
        <taxon>Podocopa</taxon>
        <taxon>Podocopida</taxon>
        <taxon>Darwinulocopina</taxon>
        <taxon>Darwinuloidea</taxon>
        <taxon>Darwinulidae</taxon>
        <taxon>Darwinula</taxon>
    </lineage>
</organism>
<dbReference type="GO" id="GO:0005576">
    <property type="term" value="C:extracellular region"/>
    <property type="evidence" value="ECO:0007669"/>
    <property type="project" value="InterPro"/>
</dbReference>
<feature type="domain" description="GH18" evidence="3">
    <location>
        <begin position="1"/>
        <end position="42"/>
    </location>
</feature>
<dbReference type="AlphaFoldDB" id="A0A7R9FQZ2"/>